<reference evidence="1 2" key="1">
    <citation type="submission" date="2019-11" db="EMBL/GenBank/DDBJ databases">
        <title>Comparative genomics of hydrocarbon-degrading Desulfosarcina strains.</title>
        <authorList>
            <person name="Watanabe M."/>
            <person name="Kojima H."/>
            <person name="Fukui M."/>
        </authorList>
    </citation>
    <scope>NUCLEOTIDE SEQUENCE [LARGE SCALE GENOMIC DNA]</scope>
    <source>
        <strain evidence="1 2">PP31</strain>
    </source>
</reference>
<evidence type="ECO:0000313" key="2">
    <source>
        <dbReference type="Proteomes" id="UP000427769"/>
    </source>
</evidence>
<protein>
    <recommendedName>
        <fullName evidence="3">Rubrerythrin diiron-binding domain-containing protein</fullName>
    </recommendedName>
</protein>
<evidence type="ECO:0008006" key="3">
    <source>
        <dbReference type="Google" id="ProtNLM"/>
    </source>
</evidence>
<dbReference type="KEGG" id="dwd:DSCW_15740"/>
<sequence length="145" mass="16504">MPLTNFGAVLNFAETLERDDTEFYRNAEAADVAEAYRILFEMFVREGKKNLSLVQRTRRENVTEMILEPIRDLTRTSYQEPMPDAGSLDLKGMLAAAMALEERAVRYYTDAGKKIRALPEVSRALKTLGKKRSQRIAQMQRLAGS</sequence>
<dbReference type="InterPro" id="IPR012347">
    <property type="entry name" value="Ferritin-like"/>
</dbReference>
<dbReference type="OrthoDB" id="5421517at2"/>
<keyword evidence="2" id="KW-1185">Reference proteome</keyword>
<dbReference type="InterPro" id="IPR009078">
    <property type="entry name" value="Ferritin-like_SF"/>
</dbReference>
<dbReference type="Proteomes" id="UP000427769">
    <property type="component" value="Chromosome"/>
</dbReference>
<organism evidence="1 2">
    <name type="scientific">Desulfosarcina widdelii</name>
    <dbReference type="NCBI Taxonomy" id="947919"/>
    <lineage>
        <taxon>Bacteria</taxon>
        <taxon>Pseudomonadati</taxon>
        <taxon>Thermodesulfobacteriota</taxon>
        <taxon>Desulfobacteria</taxon>
        <taxon>Desulfobacterales</taxon>
        <taxon>Desulfosarcinaceae</taxon>
        <taxon>Desulfosarcina</taxon>
    </lineage>
</organism>
<dbReference type="SUPFAM" id="SSF47240">
    <property type="entry name" value="Ferritin-like"/>
    <property type="match status" value="1"/>
</dbReference>
<gene>
    <name evidence="1" type="ORF">DSCW_15740</name>
</gene>
<dbReference type="AlphaFoldDB" id="A0A5K7ZD33"/>
<dbReference type="EMBL" id="AP021875">
    <property type="protein sequence ID" value="BBO74157.1"/>
    <property type="molecule type" value="Genomic_DNA"/>
</dbReference>
<name>A0A5K7ZD33_9BACT</name>
<dbReference type="Gene3D" id="1.20.1260.10">
    <property type="match status" value="1"/>
</dbReference>
<dbReference type="RefSeq" id="WP_155303208.1">
    <property type="nucleotide sequence ID" value="NZ_AP021875.1"/>
</dbReference>
<accession>A0A5K7ZD33</accession>
<evidence type="ECO:0000313" key="1">
    <source>
        <dbReference type="EMBL" id="BBO74157.1"/>
    </source>
</evidence>
<proteinExistence type="predicted"/>